<sequence>MNILGTGLSGMVGSRIVELLSDKYTFQDMSLDTGVDIRNIQEVRSFIEKSDAPWVLHAAAMTDVDGCEKMTNLQEDSPAFQVNVTGTKNVVDACKAFGKRLLYISTDFVFDGKKETPYTEEDKPNPVNYYGYTKYLGEQLVEKVPENLIVRITYPYGAKHLVRKDFVQRIAECLSSNQTVQGVTDMVFTPTLVEDIAHAIDVLVANSSSGIYHVVGSQSLSPYEAALAIASVFGYDKALVQKIGMDEFYREKAPRPQYLRTSNKKIGQLGITMKGFEEGLRKLVL</sequence>
<dbReference type="InterPro" id="IPR036291">
    <property type="entry name" value="NAD(P)-bd_dom_sf"/>
</dbReference>
<dbReference type="Proteomes" id="UP000178486">
    <property type="component" value="Unassembled WGS sequence"/>
</dbReference>
<dbReference type="PANTHER" id="PTHR10491:SF4">
    <property type="entry name" value="METHIONINE ADENOSYLTRANSFERASE 2 SUBUNIT BETA"/>
    <property type="match status" value="1"/>
</dbReference>
<name>A0A1F7JID2_9BACT</name>
<gene>
    <name evidence="4" type="ORF">A3B56_00990</name>
</gene>
<dbReference type="SUPFAM" id="SSF51735">
    <property type="entry name" value="NAD(P)-binding Rossmann-fold domains"/>
    <property type="match status" value="1"/>
</dbReference>
<accession>A0A1F7JID2</accession>
<dbReference type="GO" id="GO:0005829">
    <property type="term" value="C:cytosol"/>
    <property type="evidence" value="ECO:0007669"/>
    <property type="project" value="TreeGrafter"/>
</dbReference>
<protein>
    <recommendedName>
        <fullName evidence="2">dTDP-4-dehydrorhamnose reductase</fullName>
        <ecNumber evidence="2">1.1.1.133</ecNumber>
    </recommendedName>
</protein>
<evidence type="ECO:0000259" key="3">
    <source>
        <dbReference type="Pfam" id="PF04321"/>
    </source>
</evidence>
<evidence type="ECO:0000256" key="2">
    <source>
        <dbReference type="RuleBase" id="RU364082"/>
    </source>
</evidence>
<organism evidence="4 5">
    <name type="scientific">Candidatus Roizmanbacteria bacterium RIFCSPLOWO2_01_FULL_45_11</name>
    <dbReference type="NCBI Taxonomy" id="1802070"/>
    <lineage>
        <taxon>Bacteria</taxon>
        <taxon>Candidatus Roizmaniibacteriota</taxon>
    </lineage>
</organism>
<comment type="pathway">
    <text evidence="2">Carbohydrate biosynthesis; dTDP-L-rhamnose biosynthesis.</text>
</comment>
<feature type="domain" description="RmlD-like substrate binding" evidence="3">
    <location>
        <begin position="1"/>
        <end position="283"/>
    </location>
</feature>
<dbReference type="Gene3D" id="3.90.25.10">
    <property type="entry name" value="UDP-galactose 4-epimerase, domain 1"/>
    <property type="match status" value="1"/>
</dbReference>
<dbReference type="InterPro" id="IPR029903">
    <property type="entry name" value="RmlD-like-bd"/>
</dbReference>
<dbReference type="InterPro" id="IPR005913">
    <property type="entry name" value="dTDP_dehydrorham_reduct"/>
</dbReference>
<dbReference type="GO" id="GO:0008831">
    <property type="term" value="F:dTDP-4-dehydrorhamnose reductase activity"/>
    <property type="evidence" value="ECO:0007669"/>
    <property type="project" value="UniProtKB-EC"/>
</dbReference>
<dbReference type="GO" id="GO:0019305">
    <property type="term" value="P:dTDP-rhamnose biosynthetic process"/>
    <property type="evidence" value="ECO:0007669"/>
    <property type="project" value="UniProtKB-UniPathway"/>
</dbReference>
<evidence type="ECO:0000313" key="4">
    <source>
        <dbReference type="EMBL" id="OGK55355.1"/>
    </source>
</evidence>
<dbReference type="CDD" id="cd05254">
    <property type="entry name" value="dTDP_HR_like_SDR_e"/>
    <property type="match status" value="1"/>
</dbReference>
<dbReference type="EMBL" id="MGAU01000018">
    <property type="protein sequence ID" value="OGK55355.1"/>
    <property type="molecule type" value="Genomic_DNA"/>
</dbReference>
<dbReference type="EC" id="1.1.1.133" evidence="2"/>
<dbReference type="UniPathway" id="UPA00124"/>
<proteinExistence type="inferred from homology"/>
<dbReference type="Pfam" id="PF04321">
    <property type="entry name" value="RmlD_sub_bind"/>
    <property type="match status" value="1"/>
</dbReference>
<comment type="function">
    <text evidence="2">Catalyzes the reduction of dTDP-6-deoxy-L-lyxo-4-hexulose to yield dTDP-L-rhamnose.</text>
</comment>
<reference evidence="4 5" key="1">
    <citation type="journal article" date="2016" name="Nat. Commun.">
        <title>Thousands of microbial genomes shed light on interconnected biogeochemical processes in an aquifer system.</title>
        <authorList>
            <person name="Anantharaman K."/>
            <person name="Brown C.T."/>
            <person name="Hug L.A."/>
            <person name="Sharon I."/>
            <person name="Castelle C.J."/>
            <person name="Probst A.J."/>
            <person name="Thomas B.C."/>
            <person name="Singh A."/>
            <person name="Wilkins M.J."/>
            <person name="Karaoz U."/>
            <person name="Brodie E.L."/>
            <person name="Williams K.H."/>
            <person name="Hubbard S.S."/>
            <person name="Banfield J.F."/>
        </authorList>
    </citation>
    <scope>NUCLEOTIDE SEQUENCE [LARGE SCALE GENOMIC DNA]</scope>
</reference>
<dbReference type="Gene3D" id="3.40.50.720">
    <property type="entry name" value="NAD(P)-binding Rossmann-like Domain"/>
    <property type="match status" value="1"/>
</dbReference>
<dbReference type="AlphaFoldDB" id="A0A1F7JID2"/>
<comment type="similarity">
    <text evidence="1 2">Belongs to the dTDP-4-dehydrorhamnose reductase family.</text>
</comment>
<evidence type="ECO:0000313" key="5">
    <source>
        <dbReference type="Proteomes" id="UP000178486"/>
    </source>
</evidence>
<evidence type="ECO:0000256" key="1">
    <source>
        <dbReference type="ARBA" id="ARBA00010944"/>
    </source>
</evidence>
<dbReference type="PANTHER" id="PTHR10491">
    <property type="entry name" value="DTDP-4-DEHYDRORHAMNOSE REDUCTASE"/>
    <property type="match status" value="1"/>
</dbReference>
<keyword evidence="2" id="KW-0521">NADP</keyword>
<comment type="caution">
    <text evidence="4">The sequence shown here is derived from an EMBL/GenBank/DDBJ whole genome shotgun (WGS) entry which is preliminary data.</text>
</comment>
<keyword evidence="2" id="KW-0560">Oxidoreductase</keyword>